<dbReference type="AlphaFoldDB" id="A0A0H4TAW7"/>
<dbReference type="SMART" id="SM00662">
    <property type="entry name" value="RPOLD"/>
    <property type="match status" value="1"/>
</dbReference>
<dbReference type="Pfam" id="PF03118">
    <property type="entry name" value="RNA_pol_A_CTD"/>
    <property type="match status" value="1"/>
</dbReference>
<dbReference type="GO" id="GO:0046983">
    <property type="term" value="F:protein dimerization activity"/>
    <property type="evidence" value="ECO:0007669"/>
    <property type="project" value="InterPro"/>
</dbReference>
<dbReference type="GO" id="GO:0003899">
    <property type="term" value="F:DNA-directed RNA polymerase activity"/>
    <property type="evidence" value="ECO:0007669"/>
    <property type="project" value="UniProtKB-UniRule"/>
</dbReference>
<dbReference type="HAMAP" id="MF_00059">
    <property type="entry name" value="RNApol_bact_RpoA"/>
    <property type="match status" value="1"/>
</dbReference>
<dbReference type="GO" id="GO:0006351">
    <property type="term" value="P:DNA-templated transcription"/>
    <property type="evidence" value="ECO:0007669"/>
    <property type="project" value="UniProtKB-UniRule"/>
</dbReference>
<feature type="region of interest" description="Alpha N-terminal domain (alpha-NTD)" evidence="11">
    <location>
        <begin position="1"/>
        <end position="230"/>
    </location>
</feature>
<dbReference type="Pfam" id="PF01000">
    <property type="entry name" value="RNA_pol_A_bac"/>
    <property type="match status" value="1"/>
</dbReference>
<keyword evidence="5 11" id="KW-0808">Transferase</keyword>
<feature type="domain" description="DNA-directed RNA polymerase RpoA/D/Rpb3-type" evidence="12">
    <location>
        <begin position="23"/>
        <end position="230"/>
    </location>
</feature>
<dbReference type="InterPro" id="IPR011262">
    <property type="entry name" value="DNA-dir_RNA_pol_insert"/>
</dbReference>
<proteinExistence type="inferred from homology"/>
<keyword evidence="6 11" id="KW-0548">Nucleotidyltransferase</keyword>
<dbReference type="InterPro" id="IPR011773">
    <property type="entry name" value="DNA-dir_RpoA"/>
</dbReference>
<evidence type="ECO:0000313" key="13">
    <source>
        <dbReference type="EMBL" id="AKQ03607.1"/>
    </source>
</evidence>
<evidence type="ECO:0000256" key="7">
    <source>
        <dbReference type="ARBA" id="ARBA00023163"/>
    </source>
</evidence>
<dbReference type="NCBIfam" id="NF003519">
    <property type="entry name" value="PRK05182.2-5"/>
    <property type="match status" value="1"/>
</dbReference>
<protein>
    <recommendedName>
        <fullName evidence="3 11">DNA-directed RNA polymerase subunit alpha</fullName>
        <shortName evidence="11">RNAP subunit alpha</shortName>
        <ecNumber evidence="2 11">2.7.7.6</ecNumber>
    </recommendedName>
    <alternativeName>
        <fullName evidence="9 11">RNA polymerase subunit alpha</fullName>
    </alternativeName>
    <alternativeName>
        <fullName evidence="8 11">Transcriptase subunit alpha</fullName>
    </alternativeName>
</protein>
<evidence type="ECO:0000256" key="5">
    <source>
        <dbReference type="ARBA" id="ARBA00022679"/>
    </source>
</evidence>
<evidence type="ECO:0000256" key="11">
    <source>
        <dbReference type="HAMAP-Rule" id="MF_00059"/>
    </source>
</evidence>
<evidence type="ECO:0000256" key="2">
    <source>
        <dbReference type="ARBA" id="ARBA00012418"/>
    </source>
</evidence>
<name>A0A0H4TAW7_UNCZI</name>
<dbReference type="NCBIfam" id="NF003513">
    <property type="entry name" value="PRK05182.1-2"/>
    <property type="match status" value="1"/>
</dbReference>
<accession>A0A0H4TAW7</accession>
<dbReference type="EC" id="2.7.7.6" evidence="2 11"/>
<dbReference type="NCBIfam" id="TIGR02027">
    <property type="entry name" value="rpoA"/>
    <property type="match status" value="1"/>
</dbReference>
<reference evidence="13" key="1">
    <citation type="journal article" date="2015" name="ISME J.">
        <title>Aquifer environment selects for microbial species cohorts in sediment and groundwater.</title>
        <authorList>
            <person name="Hug L.A."/>
            <person name="Thomas B.C."/>
            <person name="Brown C.T."/>
            <person name="Frischkorn K.R."/>
            <person name="Williams K.H."/>
            <person name="Tringe S.G."/>
            <person name="Banfield J.F."/>
        </authorList>
    </citation>
    <scope>NUCLEOTIDE SEQUENCE</scope>
</reference>
<evidence type="ECO:0000256" key="1">
    <source>
        <dbReference type="ARBA" id="ARBA00007123"/>
    </source>
</evidence>
<evidence type="ECO:0000256" key="6">
    <source>
        <dbReference type="ARBA" id="ARBA00022695"/>
    </source>
</evidence>
<organism evidence="13">
    <name type="scientific">uncultured candidate division Zixibacteria bacterium Rifle_16ft_4_minimus_38126</name>
    <dbReference type="NCBI Taxonomy" id="1665171"/>
    <lineage>
        <taxon>Bacteria</taxon>
        <taxon>Pseudomonadati</taxon>
    </lineage>
</organism>
<comment type="function">
    <text evidence="11">DNA-dependent RNA polymerase catalyzes the transcription of DNA into RNA using the four ribonucleoside triphosphates as substrates.</text>
</comment>
<dbReference type="GO" id="GO:0003677">
    <property type="term" value="F:DNA binding"/>
    <property type="evidence" value="ECO:0007669"/>
    <property type="project" value="UniProtKB-UniRule"/>
</dbReference>
<sequence>MKWKSIIMPKEIRQEEQTATDKYGKFYIEPLERGYGTTFGNSLRRSLLSSVQGAAVTTARINGVMHQFSTIPGVYEDLTDIILNIKGIRVRLLGDPPKTLLLETEKKGEYKAGDLKRDPEIEIMNPEQHLLTLTEAVELSLELSVNSGRGYVSAEQNKDPNAPVGTIFVDSFFSPVTRVNYEVENTRVGQRTDYDKLILEIWTDGSLAPLDALRQAAKIIRDHLGIFAQSEEELPVLEEEKVDEEVLRIRNLLKTRLDELELSVRSSNCLKAAKIETIEDLVKRSEPEMLRFRNFGRKSLNELSGILENLGLSWGMDLEKYKEKAKAQVK</sequence>
<dbReference type="FunFam" id="2.170.120.12:FF:000001">
    <property type="entry name" value="DNA-directed RNA polymerase subunit alpha"/>
    <property type="match status" value="1"/>
</dbReference>
<dbReference type="GO" id="GO:0005737">
    <property type="term" value="C:cytoplasm"/>
    <property type="evidence" value="ECO:0007669"/>
    <property type="project" value="UniProtKB-ARBA"/>
</dbReference>
<comment type="catalytic activity">
    <reaction evidence="10 11">
        <text>RNA(n) + a ribonucleoside 5'-triphosphate = RNA(n+1) + diphosphate</text>
        <dbReference type="Rhea" id="RHEA:21248"/>
        <dbReference type="Rhea" id="RHEA-COMP:14527"/>
        <dbReference type="Rhea" id="RHEA-COMP:17342"/>
        <dbReference type="ChEBI" id="CHEBI:33019"/>
        <dbReference type="ChEBI" id="CHEBI:61557"/>
        <dbReference type="ChEBI" id="CHEBI:140395"/>
        <dbReference type="EC" id="2.7.7.6"/>
    </reaction>
</comment>
<dbReference type="InterPro" id="IPR036603">
    <property type="entry name" value="RBP11-like"/>
</dbReference>
<dbReference type="Pfam" id="PF01193">
    <property type="entry name" value="RNA_pol_L"/>
    <property type="match status" value="1"/>
</dbReference>
<evidence type="ECO:0000256" key="9">
    <source>
        <dbReference type="ARBA" id="ARBA00033070"/>
    </source>
</evidence>
<evidence type="ECO:0000256" key="3">
    <source>
        <dbReference type="ARBA" id="ARBA00015972"/>
    </source>
</evidence>
<gene>
    <name evidence="11" type="primary">rpoA</name>
</gene>
<evidence type="ECO:0000256" key="10">
    <source>
        <dbReference type="ARBA" id="ARBA00048552"/>
    </source>
</evidence>
<evidence type="ECO:0000256" key="4">
    <source>
        <dbReference type="ARBA" id="ARBA00022478"/>
    </source>
</evidence>
<comment type="subunit">
    <text evidence="11">Homodimer. The RNAP catalytic core consists of 2 alpha, 1 beta, 1 beta' and 1 omega subunit. When a sigma factor is associated with the core the holoenzyme is formed, which can initiate transcription.</text>
</comment>
<dbReference type="EMBL" id="KT007017">
    <property type="protein sequence ID" value="AKQ03607.1"/>
    <property type="molecule type" value="Genomic_DNA"/>
</dbReference>
<dbReference type="GO" id="GO:0000428">
    <property type="term" value="C:DNA-directed RNA polymerase complex"/>
    <property type="evidence" value="ECO:0007669"/>
    <property type="project" value="UniProtKB-KW"/>
</dbReference>
<feature type="region of interest" description="Alpha C-terminal domain (alpha-CTD)" evidence="11">
    <location>
        <begin position="249"/>
        <end position="330"/>
    </location>
</feature>
<keyword evidence="4 11" id="KW-0240">DNA-directed RNA polymerase</keyword>
<dbReference type="InterPro" id="IPR036643">
    <property type="entry name" value="RNApol_insert_sf"/>
</dbReference>
<dbReference type="SUPFAM" id="SSF47789">
    <property type="entry name" value="C-terminal domain of RNA polymerase alpha subunit"/>
    <property type="match status" value="1"/>
</dbReference>
<comment type="similarity">
    <text evidence="1 11">Belongs to the RNA polymerase alpha chain family.</text>
</comment>
<dbReference type="SUPFAM" id="SSF55257">
    <property type="entry name" value="RBP11-like subunits of RNA polymerase"/>
    <property type="match status" value="1"/>
</dbReference>
<dbReference type="Gene3D" id="1.10.150.20">
    <property type="entry name" value="5' to 3' exonuclease, C-terminal subdomain"/>
    <property type="match status" value="1"/>
</dbReference>
<dbReference type="InterPro" id="IPR011260">
    <property type="entry name" value="RNAP_asu_C"/>
</dbReference>
<dbReference type="Gene3D" id="3.30.1360.10">
    <property type="entry name" value="RNA polymerase, RBP11-like subunit"/>
    <property type="match status" value="1"/>
</dbReference>
<evidence type="ECO:0000256" key="8">
    <source>
        <dbReference type="ARBA" id="ARBA00032524"/>
    </source>
</evidence>
<dbReference type="InterPro" id="IPR011263">
    <property type="entry name" value="DNA-dir_RNA_pol_RpoA/D/Rpb3"/>
</dbReference>
<dbReference type="CDD" id="cd06928">
    <property type="entry name" value="RNAP_alpha_NTD"/>
    <property type="match status" value="1"/>
</dbReference>
<evidence type="ECO:0000259" key="12">
    <source>
        <dbReference type="SMART" id="SM00662"/>
    </source>
</evidence>
<dbReference type="Gene3D" id="2.170.120.12">
    <property type="entry name" value="DNA-directed RNA polymerase, insert domain"/>
    <property type="match status" value="1"/>
</dbReference>
<keyword evidence="7 11" id="KW-0804">Transcription</keyword>
<dbReference type="SUPFAM" id="SSF56553">
    <property type="entry name" value="Insert subdomain of RNA polymerase alpha subunit"/>
    <property type="match status" value="1"/>
</dbReference>
<comment type="domain">
    <text evidence="11">The N-terminal domain is essential for RNAP assembly and basal transcription, whereas the C-terminal domain is involved in interaction with transcriptional regulators and with upstream promoter elements.</text>
</comment>